<dbReference type="Proteomes" id="UP000199226">
    <property type="component" value="Unassembled WGS sequence"/>
</dbReference>
<dbReference type="AlphaFoldDB" id="A0A1G9VML6"/>
<dbReference type="STRING" id="990371.SAMN05421813_12146"/>
<keyword evidence="2" id="KW-1185">Reference proteome</keyword>
<dbReference type="EMBL" id="FNHH01000021">
    <property type="protein sequence ID" value="SDM73271.1"/>
    <property type="molecule type" value="Genomic_DNA"/>
</dbReference>
<sequence>MKYLISLFLLTAIFSSCKKDAMQSDFDSSKKVWLDFKKSANNNYSYTVTSGSWAGFGDSTIISVVNGTVSGRKYASYTINGQTGQKTPRESWTETKSDLNTHQNGAQTLNLDAVYEKAANEWLKADKKQNTIYFEAKNQGMISSCGYVPNGCQDDCFNGITISNIAKSQPPVL</sequence>
<dbReference type="PROSITE" id="PS51257">
    <property type="entry name" value="PROKAR_LIPOPROTEIN"/>
    <property type="match status" value="1"/>
</dbReference>
<reference evidence="2" key="1">
    <citation type="submission" date="2016-10" db="EMBL/GenBank/DDBJ databases">
        <authorList>
            <person name="Varghese N."/>
            <person name="Submissions S."/>
        </authorList>
    </citation>
    <scope>NUCLEOTIDE SEQUENCE [LARGE SCALE GENOMIC DNA]</scope>
    <source>
        <strain evidence="2">DSM 24536</strain>
    </source>
</reference>
<evidence type="ECO:0000313" key="1">
    <source>
        <dbReference type="EMBL" id="SDM73271.1"/>
    </source>
</evidence>
<evidence type="ECO:0000313" key="2">
    <source>
        <dbReference type="Proteomes" id="UP000199226"/>
    </source>
</evidence>
<organism evidence="1 2">
    <name type="scientific">Daejeonella rubra</name>
    <dbReference type="NCBI Taxonomy" id="990371"/>
    <lineage>
        <taxon>Bacteria</taxon>
        <taxon>Pseudomonadati</taxon>
        <taxon>Bacteroidota</taxon>
        <taxon>Sphingobacteriia</taxon>
        <taxon>Sphingobacteriales</taxon>
        <taxon>Sphingobacteriaceae</taxon>
        <taxon>Daejeonella</taxon>
    </lineage>
</organism>
<proteinExistence type="predicted"/>
<dbReference type="RefSeq" id="WP_143007751.1">
    <property type="nucleotide sequence ID" value="NZ_FNHH01000021.1"/>
</dbReference>
<name>A0A1G9VML6_9SPHI</name>
<protein>
    <submittedName>
        <fullName evidence="1">Uncharacterized protein</fullName>
    </submittedName>
</protein>
<dbReference type="OrthoDB" id="666398at2"/>
<gene>
    <name evidence="1" type="ORF">SAMN05421813_12146</name>
</gene>
<accession>A0A1G9VML6</accession>